<evidence type="ECO:0000256" key="5">
    <source>
        <dbReference type="ARBA" id="ARBA00023242"/>
    </source>
</evidence>
<dbReference type="PANTHER" id="PTHR10694:SF113">
    <property type="entry name" value="PROTEIN JUMONJI"/>
    <property type="match status" value="1"/>
</dbReference>
<dbReference type="GO" id="GO:0005634">
    <property type="term" value="C:nucleus"/>
    <property type="evidence" value="ECO:0007669"/>
    <property type="project" value="UniProtKB-SubCell"/>
</dbReference>
<evidence type="ECO:0000259" key="7">
    <source>
        <dbReference type="PROSITE" id="PS51005"/>
    </source>
</evidence>
<evidence type="ECO:0000256" key="6">
    <source>
        <dbReference type="SAM" id="MobiDB-lite"/>
    </source>
</evidence>
<evidence type="ECO:0000313" key="10">
    <source>
        <dbReference type="Proteomes" id="UP000797356"/>
    </source>
</evidence>
<name>A0A8K0ILH9_COCNU</name>
<dbReference type="FunFam" id="2.170.150.80:FF:000006">
    <property type="entry name" value="NAC domain-containing protein 100-like"/>
    <property type="match status" value="1"/>
</dbReference>
<dbReference type="PANTHER" id="PTHR10694">
    <property type="entry name" value="LYSINE-SPECIFIC DEMETHYLASE"/>
    <property type="match status" value="1"/>
</dbReference>
<dbReference type="Gene3D" id="2.60.120.650">
    <property type="entry name" value="Cupin"/>
    <property type="match status" value="1"/>
</dbReference>
<dbReference type="SMART" id="SM00542">
    <property type="entry name" value="FYRC"/>
    <property type="match status" value="1"/>
</dbReference>
<dbReference type="Gene3D" id="2.170.150.80">
    <property type="entry name" value="NAC domain"/>
    <property type="match status" value="1"/>
</dbReference>
<feature type="compositionally biased region" description="Low complexity" evidence="6">
    <location>
        <begin position="167"/>
        <end position="186"/>
    </location>
</feature>
<accession>A0A8K0ILH9</accession>
<feature type="domain" description="NAC" evidence="7">
    <location>
        <begin position="10"/>
        <end position="156"/>
    </location>
</feature>
<reference evidence="9" key="1">
    <citation type="journal article" date="2017" name="Gigascience">
        <title>The genome draft of coconut (Cocos nucifera).</title>
        <authorList>
            <person name="Xiao Y."/>
            <person name="Xu P."/>
            <person name="Fan H."/>
            <person name="Baudouin L."/>
            <person name="Xia W."/>
            <person name="Bocs S."/>
            <person name="Xu J."/>
            <person name="Li Q."/>
            <person name="Guo A."/>
            <person name="Zhou L."/>
            <person name="Li J."/>
            <person name="Wu Y."/>
            <person name="Ma Z."/>
            <person name="Armero A."/>
            <person name="Issali A.E."/>
            <person name="Liu N."/>
            <person name="Peng M."/>
            <person name="Yang Y."/>
        </authorList>
    </citation>
    <scope>NUCLEOTIDE SEQUENCE</scope>
    <source>
        <tissue evidence="9">Spear leaf of Hainan Tall coconut</tissue>
    </source>
</reference>
<dbReference type="InterPro" id="IPR003889">
    <property type="entry name" value="FYrich_C"/>
</dbReference>
<proteinExistence type="predicted"/>
<dbReference type="AlphaFoldDB" id="A0A8K0ILH9"/>
<feature type="domain" description="JmjN" evidence="8">
    <location>
        <begin position="260"/>
        <end position="301"/>
    </location>
</feature>
<organism evidence="9 10">
    <name type="scientific">Cocos nucifera</name>
    <name type="common">Coconut palm</name>
    <dbReference type="NCBI Taxonomy" id="13894"/>
    <lineage>
        <taxon>Eukaryota</taxon>
        <taxon>Viridiplantae</taxon>
        <taxon>Streptophyta</taxon>
        <taxon>Embryophyta</taxon>
        <taxon>Tracheophyta</taxon>
        <taxon>Spermatophyta</taxon>
        <taxon>Magnoliopsida</taxon>
        <taxon>Liliopsida</taxon>
        <taxon>Arecaceae</taxon>
        <taxon>Arecoideae</taxon>
        <taxon>Cocoseae</taxon>
        <taxon>Attaleinae</taxon>
        <taxon>Cocos</taxon>
    </lineage>
</organism>
<keyword evidence="2" id="KW-0805">Transcription regulation</keyword>
<dbReference type="InterPro" id="IPR003441">
    <property type="entry name" value="NAC-dom"/>
</dbReference>
<dbReference type="GO" id="GO:0000785">
    <property type="term" value="C:chromatin"/>
    <property type="evidence" value="ECO:0007669"/>
    <property type="project" value="TreeGrafter"/>
</dbReference>
<dbReference type="GO" id="GO:0034647">
    <property type="term" value="F:histone H3K4me/H3K4me2/H3K4me3 demethylase activity"/>
    <property type="evidence" value="ECO:0007669"/>
    <property type="project" value="TreeGrafter"/>
</dbReference>
<dbReference type="PROSITE" id="PS51005">
    <property type="entry name" value="NAC"/>
    <property type="match status" value="1"/>
</dbReference>
<dbReference type="InterPro" id="IPR003349">
    <property type="entry name" value="JmjN"/>
</dbReference>
<keyword evidence="5" id="KW-0539">Nucleus</keyword>
<evidence type="ECO:0000259" key="8">
    <source>
        <dbReference type="PROSITE" id="PS51183"/>
    </source>
</evidence>
<gene>
    <name evidence="9" type="ORF">COCNU_10G000530</name>
</gene>
<protein>
    <recommendedName>
        <fullName evidence="11">NAC domain-containing protein</fullName>
    </recommendedName>
</protein>
<dbReference type="Pfam" id="PF02365">
    <property type="entry name" value="NAM"/>
    <property type="match status" value="1"/>
</dbReference>
<dbReference type="Pfam" id="PF05965">
    <property type="entry name" value="FYRC"/>
    <property type="match status" value="1"/>
</dbReference>
<sequence length="679" mass="77448">MGLRDIESTLPPGFRFYPSDEELVCHYLHKKVTNERISEGTLVEVDLHTHEPWELPDAAKLSANEWYFFSFRDRKYATGSRTNRATKTGYWKATGKDRTIHDPSTRAIVGMRKTLVFYQGRAPNGVKSCWVMHEFRLETPKSTPKENWVLCRVFHKRKGETEQDNIGSSSPTWGPSSSLVDQSSSSLPAVPHQDDNRSNPLLNLALLHCNLLDFPQDQDIPSVKGLPKGVLRGCSECQNCQKVTARWRPGDACRPVLDEAPVFYPNEEEFKDTLKYIASIRQVAEPYGICRIVPPPSWTPPCPLKEKGVWQNSKFETRTQQVDRLQNRDSIKKNYRSHSIMRRKKRKLLRMDAECRNKIEKLAEPNGLGCCTSAERFGFEPGPDFTLESFQNYADEFKEQYFCIRDMDKDLRSAQLELSVENIEGEYWRIVEKPTEEIEVLYGADLETGVFGSGFPKASSPPSSSVFEDQYVKSGWNLNNFARLPGSVLAFENGDISGVLVPWLYIGMCFSSFCWVSVEHSPSEVFFHASATKCWDMVRERVNQEIRRQHNLGRVNLPSLQPPGSLDGLDMFGLTSPKIIQAIEAIDPNRACSEYWRSRPEVPTPPTASNSTMDDRPGLKEVTTDALRGLFKKANQEELHTLHSVLSNDQQNSKQEIIEILHEEIESRSQSIFPSPMWH</sequence>
<feature type="region of interest" description="Disordered" evidence="6">
    <location>
        <begin position="597"/>
        <end position="619"/>
    </location>
</feature>
<dbReference type="SMART" id="SM00545">
    <property type="entry name" value="JmjN"/>
    <property type="match status" value="1"/>
</dbReference>
<evidence type="ECO:0000256" key="2">
    <source>
        <dbReference type="ARBA" id="ARBA00023015"/>
    </source>
</evidence>
<dbReference type="SUPFAM" id="SSF101941">
    <property type="entry name" value="NAC domain"/>
    <property type="match status" value="1"/>
</dbReference>
<comment type="caution">
    <text evidence="9">The sequence shown here is derived from an EMBL/GenBank/DDBJ whole genome shotgun (WGS) entry which is preliminary data.</text>
</comment>
<dbReference type="EMBL" id="CM017881">
    <property type="protein sequence ID" value="KAG1361834.1"/>
    <property type="molecule type" value="Genomic_DNA"/>
</dbReference>
<keyword evidence="10" id="KW-1185">Reference proteome</keyword>
<dbReference type="InterPro" id="IPR036093">
    <property type="entry name" value="NAC_dom_sf"/>
</dbReference>
<dbReference type="GO" id="GO:0006355">
    <property type="term" value="P:regulation of DNA-templated transcription"/>
    <property type="evidence" value="ECO:0007669"/>
    <property type="project" value="InterPro"/>
</dbReference>
<dbReference type="OrthoDB" id="1678912at2759"/>
<evidence type="ECO:0000313" key="9">
    <source>
        <dbReference type="EMBL" id="KAG1361834.1"/>
    </source>
</evidence>
<dbReference type="GO" id="GO:0003677">
    <property type="term" value="F:DNA binding"/>
    <property type="evidence" value="ECO:0007669"/>
    <property type="project" value="UniProtKB-KW"/>
</dbReference>
<evidence type="ECO:0000256" key="3">
    <source>
        <dbReference type="ARBA" id="ARBA00023125"/>
    </source>
</evidence>
<evidence type="ECO:0000256" key="1">
    <source>
        <dbReference type="ARBA" id="ARBA00004123"/>
    </source>
</evidence>
<keyword evidence="4" id="KW-0804">Transcription</keyword>
<evidence type="ECO:0000256" key="4">
    <source>
        <dbReference type="ARBA" id="ARBA00023163"/>
    </source>
</evidence>
<dbReference type="PROSITE" id="PS51543">
    <property type="entry name" value="FYRC"/>
    <property type="match status" value="1"/>
</dbReference>
<reference evidence="9" key="2">
    <citation type="submission" date="2019-07" db="EMBL/GenBank/DDBJ databases">
        <authorList>
            <person name="Yang Y."/>
            <person name="Bocs S."/>
            <person name="Baudouin L."/>
        </authorList>
    </citation>
    <scope>NUCLEOTIDE SEQUENCE</scope>
    <source>
        <tissue evidence="9">Spear leaf of Hainan Tall coconut</tissue>
    </source>
</reference>
<dbReference type="Pfam" id="PF02375">
    <property type="entry name" value="JmjN"/>
    <property type="match status" value="1"/>
</dbReference>
<comment type="subcellular location">
    <subcellularLocation>
        <location evidence="1">Nucleus</location>
    </subcellularLocation>
</comment>
<evidence type="ECO:0008006" key="11">
    <source>
        <dbReference type="Google" id="ProtNLM"/>
    </source>
</evidence>
<dbReference type="Proteomes" id="UP000797356">
    <property type="component" value="Chromosome 10"/>
</dbReference>
<dbReference type="PROSITE" id="PS51183">
    <property type="entry name" value="JMJN"/>
    <property type="match status" value="1"/>
</dbReference>
<keyword evidence="3" id="KW-0238">DNA-binding</keyword>
<feature type="region of interest" description="Disordered" evidence="6">
    <location>
        <begin position="161"/>
        <end position="194"/>
    </location>
</feature>